<comment type="subcellular location">
    <subcellularLocation>
        <location evidence="1">Membrane</location>
        <topology evidence="1">Multi-pass membrane protein</topology>
    </subcellularLocation>
</comment>
<evidence type="ECO:0000259" key="6">
    <source>
        <dbReference type="Pfam" id="PF05154"/>
    </source>
</evidence>
<evidence type="ECO:0000256" key="5">
    <source>
        <dbReference type="SAM" id="Phobius"/>
    </source>
</evidence>
<dbReference type="EMBL" id="JBHSZQ010000020">
    <property type="protein sequence ID" value="MFC7126254.1"/>
    <property type="molecule type" value="Genomic_DNA"/>
</dbReference>
<comment type="caution">
    <text evidence="7">The sequence shown here is derived from an EMBL/GenBank/DDBJ whole genome shotgun (WGS) entry which is preliminary data.</text>
</comment>
<dbReference type="RefSeq" id="WP_267635807.1">
    <property type="nucleotide sequence ID" value="NZ_JAODIY010000001.1"/>
</dbReference>
<evidence type="ECO:0000256" key="4">
    <source>
        <dbReference type="ARBA" id="ARBA00023136"/>
    </source>
</evidence>
<name>A0ABD5X8P6_9EURY</name>
<dbReference type="Proteomes" id="UP001596414">
    <property type="component" value="Unassembled WGS sequence"/>
</dbReference>
<evidence type="ECO:0000313" key="8">
    <source>
        <dbReference type="Proteomes" id="UP001596414"/>
    </source>
</evidence>
<protein>
    <submittedName>
        <fullName evidence="7">NINE protein</fullName>
    </submittedName>
</protein>
<feature type="domain" description="TM2" evidence="6">
    <location>
        <begin position="48"/>
        <end position="98"/>
    </location>
</feature>
<dbReference type="InterPro" id="IPR007829">
    <property type="entry name" value="TM2"/>
</dbReference>
<evidence type="ECO:0000256" key="3">
    <source>
        <dbReference type="ARBA" id="ARBA00022989"/>
    </source>
</evidence>
<evidence type="ECO:0000256" key="1">
    <source>
        <dbReference type="ARBA" id="ARBA00004141"/>
    </source>
</evidence>
<accession>A0ABD5X8P6</accession>
<evidence type="ECO:0000313" key="7">
    <source>
        <dbReference type="EMBL" id="MFC7126254.1"/>
    </source>
</evidence>
<dbReference type="AlphaFoldDB" id="A0ABD5X8P6"/>
<reference evidence="7 8" key="1">
    <citation type="journal article" date="2014" name="Int. J. Syst. Evol. Microbiol.">
        <title>Complete genome sequence of Corynebacterium casei LMG S-19264T (=DSM 44701T), isolated from a smear-ripened cheese.</title>
        <authorList>
            <consortium name="US DOE Joint Genome Institute (JGI-PGF)"/>
            <person name="Walter F."/>
            <person name="Albersmeier A."/>
            <person name="Kalinowski J."/>
            <person name="Ruckert C."/>
        </authorList>
    </citation>
    <scope>NUCLEOTIDE SEQUENCE [LARGE SCALE GENOMIC DNA]</scope>
    <source>
        <strain evidence="7 8">CGMCC 4.7215</strain>
    </source>
</reference>
<sequence>MELATDGGRKPGANEQFCSSCGEIIKTKAEICPECGVAQSGGMDGGSSKDRTTAGILAILLGGLGVHKFYLNETGLGVLYLCFSWTFIPAIIGLIEGILYLMKTDQEFEAKYVN</sequence>
<proteinExistence type="predicted"/>
<keyword evidence="2 5" id="KW-0812">Transmembrane</keyword>
<dbReference type="Pfam" id="PF05154">
    <property type="entry name" value="TM2"/>
    <property type="match status" value="1"/>
</dbReference>
<feature type="transmembrane region" description="Helical" evidence="5">
    <location>
        <begin position="77"/>
        <end position="101"/>
    </location>
</feature>
<gene>
    <name evidence="7" type="ORF">ACFQJ7_09440</name>
</gene>
<keyword evidence="4 5" id="KW-0472">Membrane</keyword>
<dbReference type="GO" id="GO:0016020">
    <property type="term" value="C:membrane"/>
    <property type="evidence" value="ECO:0007669"/>
    <property type="project" value="UniProtKB-SubCell"/>
</dbReference>
<organism evidence="7 8">
    <name type="scientific">Halovenus rubra</name>
    <dbReference type="NCBI Taxonomy" id="869890"/>
    <lineage>
        <taxon>Archaea</taxon>
        <taxon>Methanobacteriati</taxon>
        <taxon>Methanobacteriota</taxon>
        <taxon>Stenosarchaea group</taxon>
        <taxon>Halobacteria</taxon>
        <taxon>Halobacteriales</taxon>
        <taxon>Haloarculaceae</taxon>
        <taxon>Halovenus</taxon>
    </lineage>
</organism>
<feature type="transmembrane region" description="Helical" evidence="5">
    <location>
        <begin position="53"/>
        <end position="71"/>
    </location>
</feature>
<evidence type="ECO:0000256" key="2">
    <source>
        <dbReference type="ARBA" id="ARBA00022692"/>
    </source>
</evidence>
<keyword evidence="3 5" id="KW-1133">Transmembrane helix</keyword>